<evidence type="ECO:0000256" key="4">
    <source>
        <dbReference type="ARBA" id="ARBA00023015"/>
    </source>
</evidence>
<reference evidence="8 9" key="1">
    <citation type="journal article" date="2014" name="PLoS Genet.">
        <title>Analysis of the Phlebiopsis gigantea genome, transcriptome and secretome provides insight into its pioneer colonization strategies of wood.</title>
        <authorList>
            <person name="Hori C."/>
            <person name="Ishida T."/>
            <person name="Igarashi K."/>
            <person name="Samejima M."/>
            <person name="Suzuki H."/>
            <person name="Master E."/>
            <person name="Ferreira P."/>
            <person name="Ruiz-Duenas F.J."/>
            <person name="Held B."/>
            <person name="Canessa P."/>
            <person name="Larrondo L.F."/>
            <person name="Schmoll M."/>
            <person name="Druzhinina I.S."/>
            <person name="Kubicek C.P."/>
            <person name="Gaskell J.A."/>
            <person name="Kersten P."/>
            <person name="St John F."/>
            <person name="Glasner J."/>
            <person name="Sabat G."/>
            <person name="Splinter BonDurant S."/>
            <person name="Syed K."/>
            <person name="Yadav J."/>
            <person name="Mgbeahuruike A.C."/>
            <person name="Kovalchuk A."/>
            <person name="Asiegbu F.O."/>
            <person name="Lackner G."/>
            <person name="Hoffmeister D."/>
            <person name="Rencoret J."/>
            <person name="Gutierrez A."/>
            <person name="Sun H."/>
            <person name="Lindquist E."/>
            <person name="Barry K."/>
            <person name="Riley R."/>
            <person name="Grigoriev I.V."/>
            <person name="Henrissat B."/>
            <person name="Kues U."/>
            <person name="Berka R.M."/>
            <person name="Martinez A.T."/>
            <person name="Covert S.F."/>
            <person name="Blanchette R.A."/>
            <person name="Cullen D."/>
        </authorList>
    </citation>
    <scope>NUCLEOTIDE SEQUENCE [LARGE SCALE GENOMIC DNA]</scope>
    <source>
        <strain evidence="8 9">11061_1 CR5-6</strain>
    </source>
</reference>
<feature type="region of interest" description="Disordered" evidence="7">
    <location>
        <begin position="458"/>
        <end position="479"/>
    </location>
</feature>
<dbReference type="SMART" id="SM00320">
    <property type="entry name" value="WD40"/>
    <property type="match status" value="2"/>
</dbReference>
<dbReference type="AlphaFoldDB" id="A0A0C3SD05"/>
<keyword evidence="3" id="KW-0677">Repeat</keyword>
<dbReference type="STRING" id="745531.A0A0C3SD05"/>
<keyword evidence="2 6" id="KW-0853">WD repeat</keyword>
<dbReference type="SUPFAM" id="SSF50978">
    <property type="entry name" value="WD40 repeat-like"/>
    <property type="match status" value="1"/>
</dbReference>
<accession>A0A0C3SD05</accession>
<dbReference type="Pfam" id="PF00400">
    <property type="entry name" value="WD40"/>
    <property type="match status" value="1"/>
</dbReference>
<evidence type="ECO:0000256" key="5">
    <source>
        <dbReference type="ARBA" id="ARBA00023163"/>
    </source>
</evidence>
<name>A0A0C3SD05_PHLG1</name>
<dbReference type="PROSITE" id="PS50294">
    <property type="entry name" value="WD_REPEATS_REGION"/>
    <property type="match status" value="1"/>
</dbReference>
<evidence type="ECO:0000256" key="1">
    <source>
        <dbReference type="ARBA" id="ARBA00008075"/>
    </source>
</evidence>
<keyword evidence="9" id="KW-1185">Reference proteome</keyword>
<evidence type="ECO:0000313" key="8">
    <source>
        <dbReference type="EMBL" id="KIP11382.1"/>
    </source>
</evidence>
<keyword evidence="5" id="KW-0804">Transcription</keyword>
<evidence type="ECO:0000313" key="9">
    <source>
        <dbReference type="Proteomes" id="UP000053257"/>
    </source>
</evidence>
<sequence>MTEQDTLPWYRGSTDASPFALFKLLCSSKASAFVSSAAFPWHLRSLDSELYWGTGVNDAASQESWKTMVQQWYGSVVVGTTGCAYLFRRTGNPYHIKIPRQALQNNEQAESVVRAVAWGLHPPTNPVLILAASRSIFVFDLSSMTIVGKLRGHGGEITSIAVHPSWPYMFLTTSRDLSTRLYNLQFTARREPNNPPWPPNKGGSLAGPAFGLHSSEPEGDGAGRCVGVLVGNRSGGHQGAVYQAAWHPTSDLIATCGMDHTVKIWRMPVVDMEKLKQNKEHLAREDKPLFSTDLIHKSRVIAVAWLSDDVLVSCSAPALMRGGSVEEMYEEPGEIVVWQWLAYDRFLKQGQIKPIMRGCVSDYRNSESFKILSVYALPMQTKSMQVFVSPTRTHDPLLLVPDGKEIRIFNISHFTPRPPPEFPLYNNIASDTSHEGSHYDEDSQLADALSQNLRVGEGATRDMRDEDEDEDGIPAPVTYARPKPERKLFDEVPSWVVSTQAADEVHDRLPDIDSCEMAWGGEAIIGIGKKGTFFHWKLRHSSTNP</sequence>
<dbReference type="HOGENOM" id="CLU_035513_0_0_1"/>
<feature type="repeat" description="WD" evidence="6">
    <location>
        <begin position="234"/>
        <end position="267"/>
    </location>
</feature>
<evidence type="ECO:0000256" key="6">
    <source>
        <dbReference type="PROSITE-ProRule" id="PRU00221"/>
    </source>
</evidence>
<protein>
    <submittedName>
        <fullName evidence="8">Uncharacterized protein</fullName>
    </submittedName>
</protein>
<dbReference type="PANTHER" id="PTHR10253">
    <property type="entry name" value="POLYCOMB PROTEIN"/>
    <property type="match status" value="1"/>
</dbReference>
<comment type="similarity">
    <text evidence="1">Belongs to the WD repeat ESC family.</text>
</comment>
<evidence type="ECO:0000256" key="2">
    <source>
        <dbReference type="ARBA" id="ARBA00022574"/>
    </source>
</evidence>
<dbReference type="OrthoDB" id="7318948at2759"/>
<keyword evidence="4" id="KW-0805">Transcription regulation</keyword>
<organism evidence="8 9">
    <name type="scientific">Phlebiopsis gigantea (strain 11061_1 CR5-6)</name>
    <name type="common">White-rot fungus</name>
    <name type="synonym">Peniophora gigantea</name>
    <dbReference type="NCBI Taxonomy" id="745531"/>
    <lineage>
        <taxon>Eukaryota</taxon>
        <taxon>Fungi</taxon>
        <taxon>Dikarya</taxon>
        <taxon>Basidiomycota</taxon>
        <taxon>Agaricomycotina</taxon>
        <taxon>Agaricomycetes</taxon>
        <taxon>Polyporales</taxon>
        <taxon>Phanerochaetaceae</taxon>
        <taxon>Phlebiopsis</taxon>
    </lineage>
</organism>
<dbReference type="InterPro" id="IPR036322">
    <property type="entry name" value="WD40_repeat_dom_sf"/>
</dbReference>
<feature type="repeat" description="WD" evidence="6">
    <location>
        <begin position="150"/>
        <end position="185"/>
    </location>
</feature>
<proteinExistence type="inferred from homology"/>
<dbReference type="InterPro" id="IPR051243">
    <property type="entry name" value="PcG_WD-repeat"/>
</dbReference>
<dbReference type="PROSITE" id="PS50082">
    <property type="entry name" value="WD_REPEATS_2"/>
    <property type="match status" value="2"/>
</dbReference>
<evidence type="ECO:0000256" key="7">
    <source>
        <dbReference type="SAM" id="MobiDB-lite"/>
    </source>
</evidence>
<evidence type="ECO:0000256" key="3">
    <source>
        <dbReference type="ARBA" id="ARBA00022737"/>
    </source>
</evidence>
<dbReference type="InterPro" id="IPR001680">
    <property type="entry name" value="WD40_rpt"/>
</dbReference>
<gene>
    <name evidence="8" type="ORF">PHLGIDRAFT_473083</name>
</gene>
<dbReference type="InterPro" id="IPR015943">
    <property type="entry name" value="WD40/YVTN_repeat-like_dom_sf"/>
</dbReference>
<dbReference type="Proteomes" id="UP000053257">
    <property type="component" value="Unassembled WGS sequence"/>
</dbReference>
<dbReference type="Gene3D" id="2.130.10.10">
    <property type="entry name" value="YVTN repeat-like/Quinoprotein amine dehydrogenase"/>
    <property type="match status" value="1"/>
</dbReference>
<dbReference type="EMBL" id="KN840446">
    <property type="protein sequence ID" value="KIP11382.1"/>
    <property type="molecule type" value="Genomic_DNA"/>
</dbReference>
<feature type="region of interest" description="Disordered" evidence="7">
    <location>
        <begin position="190"/>
        <end position="210"/>
    </location>
</feature>